<protein>
    <submittedName>
        <fullName evidence="3">Candidate secreted effector</fullName>
    </submittedName>
</protein>
<dbReference type="WBParaSite" id="Minc3s00122g05239">
    <property type="protein sequence ID" value="Minc3s00122g05239"/>
    <property type="gene ID" value="Minc3s00122g05239"/>
</dbReference>
<evidence type="ECO:0000256" key="1">
    <source>
        <dbReference type="SAM" id="Phobius"/>
    </source>
</evidence>
<proteinExistence type="predicted"/>
<feature type="transmembrane region" description="Helical" evidence="1">
    <location>
        <begin position="40"/>
        <end position="62"/>
    </location>
</feature>
<keyword evidence="1" id="KW-1133">Transmembrane helix</keyword>
<dbReference type="Proteomes" id="UP000887563">
    <property type="component" value="Unplaced"/>
</dbReference>
<name>A0A914KUN7_MELIC</name>
<keyword evidence="1" id="KW-0472">Membrane</keyword>
<keyword evidence="1" id="KW-0812">Transmembrane</keyword>
<keyword evidence="2" id="KW-1185">Reference proteome</keyword>
<evidence type="ECO:0000313" key="3">
    <source>
        <dbReference type="WBParaSite" id="Minc3s00122g05239"/>
    </source>
</evidence>
<accession>A0A914KUN7</accession>
<organism evidence="2 3">
    <name type="scientific">Meloidogyne incognita</name>
    <name type="common">Southern root-knot nematode worm</name>
    <name type="synonym">Oxyuris incognita</name>
    <dbReference type="NCBI Taxonomy" id="6306"/>
    <lineage>
        <taxon>Eukaryota</taxon>
        <taxon>Metazoa</taxon>
        <taxon>Ecdysozoa</taxon>
        <taxon>Nematoda</taxon>
        <taxon>Chromadorea</taxon>
        <taxon>Rhabditida</taxon>
        <taxon>Tylenchina</taxon>
        <taxon>Tylenchomorpha</taxon>
        <taxon>Tylenchoidea</taxon>
        <taxon>Meloidogynidae</taxon>
        <taxon>Meloidogyninae</taxon>
        <taxon>Meloidogyne</taxon>
        <taxon>Meloidogyne incognita group</taxon>
    </lineage>
</organism>
<evidence type="ECO:0000313" key="2">
    <source>
        <dbReference type="Proteomes" id="UP000887563"/>
    </source>
</evidence>
<dbReference type="AlphaFoldDB" id="A0A914KUN7"/>
<sequence length="63" mass="7140">MDIDSFNSRIRRSPFFPRLCCSLLWRSLLSPITVLRLPPITVLLLPPVTVLLLTPITILLLAL</sequence>
<reference evidence="3" key="1">
    <citation type="submission" date="2022-11" db="UniProtKB">
        <authorList>
            <consortium name="WormBaseParasite"/>
        </authorList>
    </citation>
    <scope>IDENTIFICATION</scope>
</reference>